<dbReference type="SMART" id="SM00906">
    <property type="entry name" value="Fungal_trans"/>
    <property type="match status" value="1"/>
</dbReference>
<dbReference type="AlphaFoldDB" id="A0A6A7A8T4"/>
<reference evidence="5" key="1">
    <citation type="journal article" date="2020" name="Stud. Mycol.">
        <title>101 Dothideomycetes genomes: a test case for predicting lifestyles and emergence of pathogens.</title>
        <authorList>
            <person name="Haridas S."/>
            <person name="Albert R."/>
            <person name="Binder M."/>
            <person name="Bloem J."/>
            <person name="Labutti K."/>
            <person name="Salamov A."/>
            <person name="Andreopoulos B."/>
            <person name="Baker S."/>
            <person name="Barry K."/>
            <person name="Bills G."/>
            <person name="Bluhm B."/>
            <person name="Cannon C."/>
            <person name="Castanera R."/>
            <person name="Culley D."/>
            <person name="Daum C."/>
            <person name="Ezra D."/>
            <person name="Gonzalez J."/>
            <person name="Henrissat B."/>
            <person name="Kuo A."/>
            <person name="Liang C."/>
            <person name="Lipzen A."/>
            <person name="Lutzoni F."/>
            <person name="Magnuson J."/>
            <person name="Mondo S."/>
            <person name="Nolan M."/>
            <person name="Ohm R."/>
            <person name="Pangilinan J."/>
            <person name="Park H.-J."/>
            <person name="Ramirez L."/>
            <person name="Alfaro M."/>
            <person name="Sun H."/>
            <person name="Tritt A."/>
            <person name="Yoshinaga Y."/>
            <person name="Zwiers L.-H."/>
            <person name="Turgeon B."/>
            <person name="Goodwin S."/>
            <person name="Spatafora J."/>
            <person name="Crous P."/>
            <person name="Grigoriev I."/>
        </authorList>
    </citation>
    <scope>NUCLEOTIDE SEQUENCE</scope>
    <source>
        <strain evidence="5">CBS 113818</strain>
    </source>
</reference>
<dbReference type="GO" id="GO:0005634">
    <property type="term" value="C:nucleus"/>
    <property type="evidence" value="ECO:0007669"/>
    <property type="project" value="UniProtKB-SubCell"/>
</dbReference>
<evidence type="ECO:0000256" key="3">
    <source>
        <dbReference type="SAM" id="MobiDB-lite"/>
    </source>
</evidence>
<dbReference type="PANTHER" id="PTHR31001">
    <property type="entry name" value="UNCHARACTERIZED TRANSCRIPTIONAL REGULATORY PROTEIN"/>
    <property type="match status" value="1"/>
</dbReference>
<proteinExistence type="predicted"/>
<keyword evidence="2" id="KW-0539">Nucleus</keyword>
<dbReference type="CDD" id="cd12148">
    <property type="entry name" value="fungal_TF_MHR"/>
    <property type="match status" value="1"/>
</dbReference>
<sequence>MPDPTTQLAIEAADPASHAPSAASNGQAVADSTDEAAEDGSYGTLMLSEGGRSKYLGPTAGSEWLRDSEAQNAPGSPSALTTRASSPAIIPDDSLPAQRHCRAVESLAGSFPFSPTARRVSIRDLVSHLPPKDEAFALVNCYYRYCAWHHDVAPRDRFEKLFDRVYALADEVPCRVNPQELALVFIILAQGNVFNIEIASDPTVSEELLRLSELALVKGDFLSNNTVAGVQTLHLMAHLHLNWDRGSRGDRAWPIWGLVMRLIQAMGMHRDGARWHLPQDVVEERRKVFWECNAADVFQAHCFSRPSAINPEHCDTIFPSEPRGTHGAKGYFTLRFELSQISAEILNMAMKVQRSPYSKVLELDAKLCEFERSIPFALRSRTAYFSMPSQYPTTADVLKASPEPSRTSVAITFQQMNLAFNTAETFINLHRPYYAKVLYNPNDESIRSTCAPSFLTIIERCAIIIALVADVQARFPNISTRQWNLWYHVFGSALCLGTMVLSNPGNEMSSFALTQIDAAIALFASLIQHGGGTSRYRANLEWLKKLRARALASLQAAAAGPSPDIQQIMNGSQGGAGEDEELVGWRTRLIERAGQTKYKSRTIRLSESPNTARLLAEGGGGQPHLQGHGAWNDGTAASLADSVSPARTHDMSTNELLTDFWEPMLLHDFFDEPNNQPDVSEMPILLKFD</sequence>
<evidence type="ECO:0000313" key="6">
    <source>
        <dbReference type="Proteomes" id="UP000799424"/>
    </source>
</evidence>
<evidence type="ECO:0000313" key="5">
    <source>
        <dbReference type="EMBL" id="KAF2829606.1"/>
    </source>
</evidence>
<dbReference type="InterPro" id="IPR007219">
    <property type="entry name" value="XnlR_reg_dom"/>
</dbReference>
<evidence type="ECO:0000256" key="2">
    <source>
        <dbReference type="ARBA" id="ARBA00023242"/>
    </source>
</evidence>
<dbReference type="GO" id="GO:0008270">
    <property type="term" value="F:zinc ion binding"/>
    <property type="evidence" value="ECO:0007669"/>
    <property type="project" value="InterPro"/>
</dbReference>
<organism evidence="5 6">
    <name type="scientific">Ophiobolus disseminans</name>
    <dbReference type="NCBI Taxonomy" id="1469910"/>
    <lineage>
        <taxon>Eukaryota</taxon>
        <taxon>Fungi</taxon>
        <taxon>Dikarya</taxon>
        <taxon>Ascomycota</taxon>
        <taxon>Pezizomycotina</taxon>
        <taxon>Dothideomycetes</taxon>
        <taxon>Pleosporomycetidae</taxon>
        <taxon>Pleosporales</taxon>
        <taxon>Pleosporineae</taxon>
        <taxon>Phaeosphaeriaceae</taxon>
        <taxon>Ophiobolus</taxon>
    </lineage>
</organism>
<gene>
    <name evidence="5" type="ORF">CC86DRAFT_285630</name>
</gene>
<dbReference type="GO" id="GO:0006351">
    <property type="term" value="P:DNA-templated transcription"/>
    <property type="evidence" value="ECO:0007669"/>
    <property type="project" value="InterPro"/>
</dbReference>
<dbReference type="InterPro" id="IPR050613">
    <property type="entry name" value="Sec_Metabolite_Reg"/>
</dbReference>
<accession>A0A6A7A8T4</accession>
<keyword evidence="6" id="KW-1185">Reference proteome</keyword>
<name>A0A6A7A8T4_9PLEO</name>
<protein>
    <recommendedName>
        <fullName evidence="4">Xylanolytic transcriptional activator regulatory domain-containing protein</fullName>
    </recommendedName>
</protein>
<evidence type="ECO:0000259" key="4">
    <source>
        <dbReference type="SMART" id="SM00906"/>
    </source>
</evidence>
<dbReference type="GO" id="GO:0003677">
    <property type="term" value="F:DNA binding"/>
    <property type="evidence" value="ECO:0007669"/>
    <property type="project" value="InterPro"/>
</dbReference>
<feature type="compositionally biased region" description="Low complexity" evidence="3">
    <location>
        <begin position="12"/>
        <end position="24"/>
    </location>
</feature>
<dbReference type="PANTHER" id="PTHR31001:SF56">
    <property type="entry name" value="ZN(2)-C6 FUNGAL-TYPE DOMAIN-CONTAINING PROTEIN"/>
    <property type="match status" value="1"/>
</dbReference>
<dbReference type="EMBL" id="MU006220">
    <property type="protein sequence ID" value="KAF2829606.1"/>
    <property type="molecule type" value="Genomic_DNA"/>
</dbReference>
<feature type="compositionally biased region" description="Polar residues" evidence="3">
    <location>
        <begin position="70"/>
        <end position="85"/>
    </location>
</feature>
<feature type="domain" description="Xylanolytic transcriptional activator regulatory" evidence="4">
    <location>
        <begin position="252"/>
        <end position="325"/>
    </location>
</feature>
<dbReference type="OrthoDB" id="424974at2759"/>
<evidence type="ECO:0000256" key="1">
    <source>
        <dbReference type="ARBA" id="ARBA00004123"/>
    </source>
</evidence>
<dbReference type="Pfam" id="PF04082">
    <property type="entry name" value="Fungal_trans"/>
    <property type="match status" value="1"/>
</dbReference>
<feature type="region of interest" description="Disordered" evidence="3">
    <location>
        <begin position="1"/>
        <end position="53"/>
    </location>
</feature>
<dbReference type="Proteomes" id="UP000799424">
    <property type="component" value="Unassembled WGS sequence"/>
</dbReference>
<comment type="subcellular location">
    <subcellularLocation>
        <location evidence="1">Nucleus</location>
    </subcellularLocation>
</comment>
<feature type="region of interest" description="Disordered" evidence="3">
    <location>
        <begin position="68"/>
        <end position="92"/>
    </location>
</feature>